<reference evidence="6 7" key="1">
    <citation type="submission" date="2023-02" db="EMBL/GenBank/DDBJ databases">
        <authorList>
            <person name="Maleckis M."/>
        </authorList>
    </citation>
    <scope>NUCLEOTIDE SEQUENCE [LARGE SCALE GENOMIC DNA]</scope>
    <source>
        <strain evidence="6 7">P8-A2</strain>
    </source>
</reference>
<dbReference type="InterPro" id="IPR036291">
    <property type="entry name" value="NAD(P)-bd_dom_sf"/>
</dbReference>
<keyword evidence="2" id="KW-0560">Oxidoreductase</keyword>
<evidence type="ECO:0000313" key="7">
    <source>
        <dbReference type="Proteomes" id="UP001257627"/>
    </source>
</evidence>
<dbReference type="EMBL" id="JARAKF010000006">
    <property type="protein sequence ID" value="MDU9002159.1"/>
    <property type="molecule type" value="Genomic_DNA"/>
</dbReference>
<accession>A0ABU3V8S2</accession>
<dbReference type="InterPro" id="IPR000683">
    <property type="entry name" value="Gfo/Idh/MocA-like_OxRdtase_N"/>
</dbReference>
<evidence type="ECO:0000256" key="2">
    <source>
        <dbReference type="ARBA" id="ARBA00023002"/>
    </source>
</evidence>
<dbReference type="Proteomes" id="UP001257627">
    <property type="component" value="Unassembled WGS sequence"/>
</dbReference>
<dbReference type="SUPFAM" id="SSF51735">
    <property type="entry name" value="NAD(P)-binding Rossmann-fold domains"/>
    <property type="match status" value="1"/>
</dbReference>
<comment type="similarity">
    <text evidence="1">Belongs to the Gfo/Idh/MocA family.</text>
</comment>
<evidence type="ECO:0000259" key="4">
    <source>
        <dbReference type="Pfam" id="PF22725"/>
    </source>
</evidence>
<dbReference type="Gene3D" id="3.40.50.720">
    <property type="entry name" value="NAD(P)-binding Rossmann-like Domain"/>
    <property type="match status" value="1"/>
</dbReference>
<organism evidence="6 7">
    <name type="scientific">Streptomyces mirabilis</name>
    <dbReference type="NCBI Taxonomy" id="68239"/>
    <lineage>
        <taxon>Bacteria</taxon>
        <taxon>Bacillati</taxon>
        <taxon>Actinomycetota</taxon>
        <taxon>Actinomycetes</taxon>
        <taxon>Kitasatosporales</taxon>
        <taxon>Streptomycetaceae</taxon>
        <taxon>Streptomyces</taxon>
    </lineage>
</organism>
<evidence type="ECO:0000259" key="3">
    <source>
        <dbReference type="Pfam" id="PF01408"/>
    </source>
</evidence>
<dbReference type="Gene3D" id="3.30.360.10">
    <property type="entry name" value="Dihydrodipicolinate Reductase, domain 2"/>
    <property type="match status" value="1"/>
</dbReference>
<sequence>MNGPERTGGAGGPVLRIGVLGCADIAERRMLPSMARQPLVEVTAIASRSLAKARAFTGRFGGTPVAGYAGLLERDDVDAVYLPLPPELHVEWTLRALQAGKHVLCEKPFAVRLADADKAVSLARERGLLLMESFMFLHHSQHARVQQLIGDGLIGELRLFGSEFGIPLRRDADGTLRRASTLPEVAAYPLRAAQLFLGPHLRVAGAHVSPATAHGPAPAGGALLTAAGGATAQLAYGVEHAYRSGYDLWGSQGRLRLERAFSTPDEHVPVLHVERGGAVREIRLAPDAHFTNIAGVFARAVLDREDFTPHTEALLAHARLTDAVEQAAARPGPV</sequence>
<dbReference type="InterPro" id="IPR055170">
    <property type="entry name" value="GFO_IDH_MocA-like_dom"/>
</dbReference>
<evidence type="ECO:0000313" key="6">
    <source>
        <dbReference type="EMBL" id="MDU9002159.1"/>
    </source>
</evidence>
<gene>
    <name evidence="5" type="ORF">PU648_00010</name>
    <name evidence="6" type="ORF">PU648_60385</name>
</gene>
<dbReference type="Pfam" id="PF22725">
    <property type="entry name" value="GFO_IDH_MocA_C3"/>
    <property type="match status" value="1"/>
</dbReference>
<feature type="domain" description="Gfo/Idh/MocA-like oxidoreductase N-terminal" evidence="3">
    <location>
        <begin position="15"/>
        <end position="132"/>
    </location>
</feature>
<dbReference type="PANTHER" id="PTHR22604">
    <property type="entry name" value="OXIDOREDUCTASES"/>
    <property type="match status" value="1"/>
</dbReference>
<keyword evidence="7" id="KW-1185">Reference proteome</keyword>
<dbReference type="EMBL" id="JARAKF010000001">
    <property type="protein sequence ID" value="MDU8990854.1"/>
    <property type="molecule type" value="Genomic_DNA"/>
</dbReference>
<comment type="caution">
    <text evidence="6">The sequence shown here is derived from an EMBL/GenBank/DDBJ whole genome shotgun (WGS) entry which is preliminary data.</text>
</comment>
<name>A0ABU3V8S2_9ACTN</name>
<evidence type="ECO:0000256" key="1">
    <source>
        <dbReference type="ARBA" id="ARBA00010928"/>
    </source>
</evidence>
<dbReference type="Pfam" id="PF01408">
    <property type="entry name" value="GFO_IDH_MocA"/>
    <property type="match status" value="1"/>
</dbReference>
<dbReference type="PANTHER" id="PTHR22604:SF105">
    <property type="entry name" value="TRANS-1,2-DIHYDROBENZENE-1,2-DIOL DEHYDROGENASE"/>
    <property type="match status" value="1"/>
</dbReference>
<proteinExistence type="inferred from homology"/>
<dbReference type="RefSeq" id="WP_266945985.1">
    <property type="nucleotide sequence ID" value="NZ_CP107955.1"/>
</dbReference>
<dbReference type="InterPro" id="IPR050984">
    <property type="entry name" value="Gfo/Idh/MocA_domain"/>
</dbReference>
<protein>
    <submittedName>
        <fullName evidence="6">Gfo/Idh/MocA family oxidoreductase</fullName>
    </submittedName>
</protein>
<evidence type="ECO:0000313" key="5">
    <source>
        <dbReference type="EMBL" id="MDU8990854.1"/>
    </source>
</evidence>
<feature type="domain" description="GFO/IDH/MocA-like oxidoreductase" evidence="4">
    <location>
        <begin position="143"/>
        <end position="256"/>
    </location>
</feature>
<dbReference type="SUPFAM" id="SSF55347">
    <property type="entry name" value="Glyceraldehyde-3-phosphate dehydrogenase-like, C-terminal domain"/>
    <property type="match status" value="1"/>
</dbReference>